<keyword evidence="2" id="KW-1185">Reference proteome</keyword>
<gene>
    <name evidence="1" type="ORF">BC343_11580</name>
</gene>
<reference evidence="1 2" key="1">
    <citation type="submission" date="2016-07" db="EMBL/GenBank/DDBJ databases">
        <title>Genomic analysis of zinc-resistant bacterium Mucilaginibacter pedocola TBZ30.</title>
        <authorList>
            <person name="Huang J."/>
            <person name="Tang J."/>
        </authorList>
    </citation>
    <scope>NUCLEOTIDE SEQUENCE [LARGE SCALE GENOMIC DNA]</scope>
    <source>
        <strain evidence="1 2">TBZ30</strain>
    </source>
</reference>
<comment type="caution">
    <text evidence="1">The sequence shown here is derived from an EMBL/GenBank/DDBJ whole genome shotgun (WGS) entry which is preliminary data.</text>
</comment>
<evidence type="ECO:0000313" key="1">
    <source>
        <dbReference type="EMBL" id="OOQ58268.1"/>
    </source>
</evidence>
<accession>A0A1S9PCF8</accession>
<dbReference type="AlphaFoldDB" id="A0A1S9PCF8"/>
<dbReference type="EMBL" id="MBTF01000034">
    <property type="protein sequence ID" value="OOQ58268.1"/>
    <property type="molecule type" value="Genomic_DNA"/>
</dbReference>
<sequence>METPTMAGQICQISNLNTNENSTDVYIITEDPAPFKEGDEIRIVKLRDLQRSIRNPSAAPHITVRKSDLNVIADNLEEYIKSWNN</sequence>
<dbReference type="Proteomes" id="UP000189739">
    <property type="component" value="Unassembled WGS sequence"/>
</dbReference>
<organism evidence="1 2">
    <name type="scientific">Mucilaginibacter pedocola</name>
    <dbReference type="NCBI Taxonomy" id="1792845"/>
    <lineage>
        <taxon>Bacteria</taxon>
        <taxon>Pseudomonadati</taxon>
        <taxon>Bacteroidota</taxon>
        <taxon>Sphingobacteriia</taxon>
        <taxon>Sphingobacteriales</taxon>
        <taxon>Sphingobacteriaceae</taxon>
        <taxon>Mucilaginibacter</taxon>
    </lineage>
</organism>
<protein>
    <submittedName>
        <fullName evidence="1">Uncharacterized protein</fullName>
    </submittedName>
</protein>
<name>A0A1S9PCF8_9SPHI</name>
<proteinExistence type="predicted"/>
<dbReference type="OrthoDB" id="797851at2"/>
<evidence type="ECO:0000313" key="2">
    <source>
        <dbReference type="Proteomes" id="UP000189739"/>
    </source>
</evidence>